<sequence length="368" mass="41419">MEMQRMTLQMQQANLDARQAADRNRLRRLEEAVTHALTNTPTGNPSPIAPPCDGRIDLQRFRTSDGPTFTGPFQDIEVFLTWIYGLEVFFETKAVTLDSDKIRIAGTLIKEANLLSFYSNQAASYLSRSWVAFKSALFPAALPLRWRREIKSQIRGLRMAENKTFVQFESWGRTLQRMVNFGVDPPVMTDEELADWIVQGLPANLRGQVHMFKLLEADPFDYDHFARRTRTIYDAMPRRTTTAAHLANTDTPGTTESRYNGVSREEYLWRIHAYLDSVGLFHFCKRHCGTAPGNCPGPMDRARVNVPTNFKPPPKPTAYTRPKAWSGPQGPAQGARTNTGPERPTGGPAGVAGVAEEDGWEEDDDDLL</sequence>
<dbReference type="Proteomes" id="UP000005240">
    <property type="component" value="Unassembled WGS sequence"/>
</dbReference>
<organism evidence="2">
    <name type="scientific">Puccinia triticina (isolate 1-1 / race 1 (BBBD))</name>
    <name type="common">Brown leaf rust fungus</name>
    <dbReference type="NCBI Taxonomy" id="630390"/>
    <lineage>
        <taxon>Eukaryota</taxon>
        <taxon>Fungi</taxon>
        <taxon>Dikarya</taxon>
        <taxon>Basidiomycota</taxon>
        <taxon>Pucciniomycotina</taxon>
        <taxon>Pucciniomycetes</taxon>
        <taxon>Pucciniales</taxon>
        <taxon>Pucciniaceae</taxon>
        <taxon>Puccinia</taxon>
    </lineage>
</organism>
<dbReference type="VEuPathDB" id="FungiDB:PTTG_03443"/>
<reference evidence="3 4" key="3">
    <citation type="journal article" date="2017" name="G3 (Bethesda)">
        <title>Comparative analysis highlights variable genome content of wheat rusts and divergence of the mating loci.</title>
        <authorList>
            <person name="Cuomo C.A."/>
            <person name="Bakkeren G."/>
            <person name="Khalil H.B."/>
            <person name="Panwar V."/>
            <person name="Joly D."/>
            <person name="Linning R."/>
            <person name="Sakthikumar S."/>
            <person name="Song X."/>
            <person name="Adiconis X."/>
            <person name="Fan L."/>
            <person name="Goldberg J.M."/>
            <person name="Levin J.Z."/>
            <person name="Young S."/>
            <person name="Zeng Q."/>
            <person name="Anikster Y."/>
            <person name="Bruce M."/>
            <person name="Wang M."/>
            <person name="Yin C."/>
            <person name="McCallum B."/>
            <person name="Szabo L.J."/>
            <person name="Hulbert S."/>
            <person name="Chen X."/>
            <person name="Fellers J.P."/>
        </authorList>
    </citation>
    <scope>NUCLEOTIDE SEQUENCE</scope>
    <source>
        <strain evidence="3">isolate 1-1 / race 1 (BBBD)</strain>
        <strain evidence="4">Isolate 1-1 / race 1 (BBBD)</strain>
    </source>
</reference>
<protein>
    <recommendedName>
        <fullName evidence="5">Retrotransposon gag domain-containing protein</fullName>
    </recommendedName>
</protein>
<evidence type="ECO:0000313" key="3">
    <source>
        <dbReference type="EnsemblFungi" id="PTTG_03443-t43_1-p1"/>
    </source>
</evidence>
<dbReference type="EnsemblFungi" id="PTTG_03443-t43_1">
    <property type="protein sequence ID" value="PTTG_03443-t43_1-p1"/>
    <property type="gene ID" value="PTTG_03443"/>
</dbReference>
<dbReference type="OrthoDB" id="2505542at2759"/>
<evidence type="ECO:0000313" key="4">
    <source>
        <dbReference type="Proteomes" id="UP000005240"/>
    </source>
</evidence>
<evidence type="ECO:0000256" key="1">
    <source>
        <dbReference type="SAM" id="MobiDB-lite"/>
    </source>
</evidence>
<reference evidence="2" key="2">
    <citation type="submission" date="2016-05" db="EMBL/GenBank/DDBJ databases">
        <title>Comparative analysis highlights variable genome content of wheat rusts and divergence of the mating loci.</title>
        <authorList>
            <person name="Cuomo C.A."/>
            <person name="Bakkeren G."/>
            <person name="Szabo L."/>
            <person name="Khalil H."/>
            <person name="Joly D."/>
            <person name="Goldberg J."/>
            <person name="Young S."/>
            <person name="Zeng Q."/>
            <person name="Fellers J."/>
        </authorList>
    </citation>
    <scope>NUCLEOTIDE SEQUENCE [LARGE SCALE GENOMIC DNA]</scope>
    <source>
        <strain evidence="2">1-1 BBBD Race 1</strain>
    </source>
</reference>
<dbReference type="EMBL" id="ADAS02000021">
    <property type="protein sequence ID" value="OAV96217.1"/>
    <property type="molecule type" value="Genomic_DNA"/>
</dbReference>
<reference evidence="3" key="4">
    <citation type="submission" date="2025-05" db="UniProtKB">
        <authorList>
            <consortium name="EnsemblFungi"/>
        </authorList>
    </citation>
    <scope>IDENTIFICATION</scope>
    <source>
        <strain evidence="3">isolate 1-1 / race 1 (BBBD)</strain>
    </source>
</reference>
<feature type="region of interest" description="Disordered" evidence="1">
    <location>
        <begin position="307"/>
        <end position="368"/>
    </location>
</feature>
<keyword evidence="4" id="KW-1185">Reference proteome</keyword>
<evidence type="ECO:0000313" key="2">
    <source>
        <dbReference type="EMBL" id="OAV96217.1"/>
    </source>
</evidence>
<accession>A0A180GTT7</accession>
<evidence type="ECO:0008006" key="5">
    <source>
        <dbReference type="Google" id="ProtNLM"/>
    </source>
</evidence>
<dbReference type="AlphaFoldDB" id="A0A180GTT7"/>
<proteinExistence type="predicted"/>
<reference evidence="2" key="1">
    <citation type="submission" date="2009-11" db="EMBL/GenBank/DDBJ databases">
        <authorList>
            <consortium name="The Broad Institute Genome Sequencing Platform"/>
            <person name="Ward D."/>
            <person name="Feldgarden M."/>
            <person name="Earl A."/>
            <person name="Young S.K."/>
            <person name="Zeng Q."/>
            <person name="Koehrsen M."/>
            <person name="Alvarado L."/>
            <person name="Berlin A."/>
            <person name="Bochicchio J."/>
            <person name="Borenstein D."/>
            <person name="Chapman S.B."/>
            <person name="Chen Z."/>
            <person name="Engels R."/>
            <person name="Freedman E."/>
            <person name="Gellesch M."/>
            <person name="Goldberg J."/>
            <person name="Griggs A."/>
            <person name="Gujja S."/>
            <person name="Heilman E."/>
            <person name="Heiman D."/>
            <person name="Hepburn T."/>
            <person name="Howarth C."/>
            <person name="Jen D."/>
            <person name="Larson L."/>
            <person name="Lewis B."/>
            <person name="Mehta T."/>
            <person name="Park D."/>
            <person name="Pearson M."/>
            <person name="Roberts A."/>
            <person name="Saif S."/>
            <person name="Shea T."/>
            <person name="Shenoy N."/>
            <person name="Sisk P."/>
            <person name="Stolte C."/>
            <person name="Sykes S."/>
            <person name="Thomson T."/>
            <person name="Walk T."/>
            <person name="White J."/>
            <person name="Yandava C."/>
            <person name="Izard J."/>
            <person name="Baranova O.V."/>
            <person name="Blanton J.M."/>
            <person name="Tanner A.C."/>
            <person name="Dewhirst F.E."/>
            <person name="Haas B."/>
            <person name="Nusbaum C."/>
            <person name="Birren B."/>
        </authorList>
    </citation>
    <scope>NUCLEOTIDE SEQUENCE [LARGE SCALE GENOMIC DNA]</scope>
    <source>
        <strain evidence="2">1-1 BBBD Race 1</strain>
    </source>
</reference>
<feature type="compositionally biased region" description="Acidic residues" evidence="1">
    <location>
        <begin position="355"/>
        <end position="368"/>
    </location>
</feature>
<name>A0A180GTT7_PUCT1</name>
<gene>
    <name evidence="2" type="ORF">PTTG_03443</name>
</gene>